<evidence type="ECO:0000313" key="3">
    <source>
        <dbReference type="EMBL" id="KMQ89581.1"/>
    </source>
</evidence>
<organism evidence="3 4">
    <name type="scientific">Lasius niger</name>
    <name type="common">Black garden ant</name>
    <dbReference type="NCBI Taxonomy" id="67767"/>
    <lineage>
        <taxon>Eukaryota</taxon>
        <taxon>Metazoa</taxon>
        <taxon>Ecdysozoa</taxon>
        <taxon>Arthropoda</taxon>
        <taxon>Hexapoda</taxon>
        <taxon>Insecta</taxon>
        <taxon>Pterygota</taxon>
        <taxon>Neoptera</taxon>
        <taxon>Endopterygota</taxon>
        <taxon>Hymenoptera</taxon>
        <taxon>Apocrita</taxon>
        <taxon>Aculeata</taxon>
        <taxon>Formicoidea</taxon>
        <taxon>Formicidae</taxon>
        <taxon>Formicinae</taxon>
        <taxon>Lasius</taxon>
        <taxon>Lasius</taxon>
    </lineage>
</organism>
<dbReference type="AlphaFoldDB" id="A0A0J7KH99"/>
<dbReference type="SUPFAM" id="SSF57756">
    <property type="entry name" value="Retrovirus zinc finger-like domains"/>
    <property type="match status" value="1"/>
</dbReference>
<feature type="region of interest" description="Disordered" evidence="1">
    <location>
        <begin position="82"/>
        <end position="147"/>
    </location>
</feature>
<dbReference type="EMBL" id="LBMM01007615">
    <property type="protein sequence ID" value="KMQ89581.1"/>
    <property type="molecule type" value="Genomic_DNA"/>
</dbReference>
<dbReference type="InterPro" id="IPR036875">
    <property type="entry name" value="Znf_CCHC_sf"/>
</dbReference>
<dbReference type="OrthoDB" id="7554612at2759"/>
<name>A0A0J7KH99_LASNI</name>
<dbReference type="InterPro" id="IPR001878">
    <property type="entry name" value="Znf_CCHC"/>
</dbReference>
<keyword evidence="4" id="KW-1185">Reference proteome</keyword>
<feature type="compositionally biased region" description="Basic and acidic residues" evidence="1">
    <location>
        <begin position="121"/>
        <end position="140"/>
    </location>
</feature>
<feature type="domain" description="CCHC-type" evidence="2">
    <location>
        <begin position="307"/>
        <end position="323"/>
    </location>
</feature>
<feature type="domain" description="CCHC-type" evidence="2">
    <location>
        <begin position="330"/>
        <end position="346"/>
    </location>
</feature>
<dbReference type="Proteomes" id="UP000036403">
    <property type="component" value="Unassembled WGS sequence"/>
</dbReference>
<evidence type="ECO:0000313" key="4">
    <source>
        <dbReference type="Proteomes" id="UP000036403"/>
    </source>
</evidence>
<sequence length="353" mass="39265">MRPAIQGVSAPIPEPSAVFQDKKALKIEIGKQIEALIKMRKEIVNSEIEANREIAPPRSEIASTSKASAELINNVQKVEQWTTVERGRKKKKGKNKAKERQQPDQSRATSCSQSRQIQKSKSREQNKADSIVKRVKEAPRRPPRTASVAIKGISDQFSYANALKRAQGKIDLKNLGIETSKIRKAANEGILIEIPGTDGVTKADDLAAKLKEVLRGEANVTRPFVKGELRIFGFDESVTVDDIYNEVASVGKCRVNEIKVDPMRSMSNGSVWVQCPFAVALRVSAQGKHRIVWTVARVELLKARPLQCFKCWRYRHVRHACKSDVDRSTACFMCSGEGHSARTCTANLYCAPL</sequence>
<dbReference type="PaxDb" id="67767-A0A0J7KH99"/>
<accession>A0A0J7KH99</accession>
<proteinExistence type="predicted"/>
<dbReference type="GO" id="GO:0003676">
    <property type="term" value="F:nucleic acid binding"/>
    <property type="evidence" value="ECO:0007669"/>
    <property type="project" value="InterPro"/>
</dbReference>
<dbReference type="SMART" id="SM00343">
    <property type="entry name" value="ZnF_C2HC"/>
    <property type="match status" value="2"/>
</dbReference>
<protein>
    <recommendedName>
        <fullName evidence="2">CCHC-type domain-containing protein</fullName>
    </recommendedName>
</protein>
<evidence type="ECO:0000259" key="2">
    <source>
        <dbReference type="SMART" id="SM00343"/>
    </source>
</evidence>
<comment type="caution">
    <text evidence="3">The sequence shown here is derived from an EMBL/GenBank/DDBJ whole genome shotgun (WGS) entry which is preliminary data.</text>
</comment>
<evidence type="ECO:0000256" key="1">
    <source>
        <dbReference type="SAM" id="MobiDB-lite"/>
    </source>
</evidence>
<dbReference type="GO" id="GO:0008270">
    <property type="term" value="F:zinc ion binding"/>
    <property type="evidence" value="ECO:0007669"/>
    <property type="project" value="InterPro"/>
</dbReference>
<gene>
    <name evidence="3" type="ORF">RF55_10775</name>
</gene>
<dbReference type="Gene3D" id="4.10.60.10">
    <property type="entry name" value="Zinc finger, CCHC-type"/>
    <property type="match status" value="1"/>
</dbReference>
<reference evidence="3 4" key="1">
    <citation type="submission" date="2015-04" db="EMBL/GenBank/DDBJ databases">
        <title>Lasius niger genome sequencing.</title>
        <authorList>
            <person name="Konorov E.A."/>
            <person name="Nikitin M.A."/>
            <person name="Kirill M.V."/>
            <person name="Chang P."/>
        </authorList>
    </citation>
    <scope>NUCLEOTIDE SEQUENCE [LARGE SCALE GENOMIC DNA]</scope>
    <source>
        <tissue evidence="3">Whole</tissue>
    </source>
</reference>